<name>A0A453PT51_AEGTS</name>
<accession>A0A453PT51</accession>
<reference evidence="2" key="3">
    <citation type="journal article" date="2017" name="Nature">
        <title>Genome sequence of the progenitor of the wheat D genome Aegilops tauschii.</title>
        <authorList>
            <person name="Luo M.C."/>
            <person name="Gu Y.Q."/>
            <person name="Puiu D."/>
            <person name="Wang H."/>
            <person name="Twardziok S.O."/>
            <person name="Deal K.R."/>
            <person name="Huo N."/>
            <person name="Zhu T."/>
            <person name="Wang L."/>
            <person name="Wang Y."/>
            <person name="McGuire P.E."/>
            <person name="Liu S."/>
            <person name="Long H."/>
            <person name="Ramasamy R.K."/>
            <person name="Rodriguez J.C."/>
            <person name="Van S.L."/>
            <person name="Yuan L."/>
            <person name="Wang Z."/>
            <person name="Xia Z."/>
            <person name="Xiao L."/>
            <person name="Anderson O.D."/>
            <person name="Ouyang S."/>
            <person name="Liang Y."/>
            <person name="Zimin A.V."/>
            <person name="Pertea G."/>
            <person name="Qi P."/>
            <person name="Bennetzen J.L."/>
            <person name="Dai X."/>
            <person name="Dawson M.W."/>
            <person name="Muller H.G."/>
            <person name="Kugler K."/>
            <person name="Rivarola-Duarte L."/>
            <person name="Spannagl M."/>
            <person name="Mayer K.F.X."/>
            <person name="Lu F.H."/>
            <person name="Bevan M.W."/>
            <person name="Leroy P."/>
            <person name="Li P."/>
            <person name="You F.M."/>
            <person name="Sun Q."/>
            <person name="Liu Z."/>
            <person name="Lyons E."/>
            <person name="Wicker T."/>
            <person name="Salzberg S.L."/>
            <person name="Devos K.M."/>
            <person name="Dvorak J."/>
        </authorList>
    </citation>
    <scope>NUCLEOTIDE SEQUENCE [LARGE SCALE GENOMIC DNA]</scope>
    <source>
        <strain evidence="2">cv. AL8/78</strain>
    </source>
</reference>
<evidence type="ECO:0000256" key="1">
    <source>
        <dbReference type="SAM" id="MobiDB-lite"/>
    </source>
</evidence>
<proteinExistence type="predicted"/>
<feature type="region of interest" description="Disordered" evidence="1">
    <location>
        <begin position="80"/>
        <end position="115"/>
    </location>
</feature>
<reference evidence="3" key="2">
    <citation type="journal article" date="2017" name="Nat. Plants">
        <title>The Aegilops tauschii genome reveals multiple impacts of transposons.</title>
        <authorList>
            <person name="Zhao G."/>
            <person name="Zou C."/>
            <person name="Li K."/>
            <person name="Wang K."/>
            <person name="Li T."/>
            <person name="Gao L."/>
            <person name="Zhang X."/>
            <person name="Wang H."/>
            <person name="Yang Z."/>
            <person name="Liu X."/>
            <person name="Jiang W."/>
            <person name="Mao L."/>
            <person name="Kong X."/>
            <person name="Jiao Y."/>
            <person name="Jia J."/>
        </authorList>
    </citation>
    <scope>NUCLEOTIDE SEQUENCE [LARGE SCALE GENOMIC DNA]</scope>
    <source>
        <strain evidence="3">cv. AL8/78</strain>
    </source>
</reference>
<organism evidence="2 3">
    <name type="scientific">Aegilops tauschii subsp. strangulata</name>
    <name type="common">Goatgrass</name>
    <dbReference type="NCBI Taxonomy" id="200361"/>
    <lineage>
        <taxon>Eukaryota</taxon>
        <taxon>Viridiplantae</taxon>
        <taxon>Streptophyta</taxon>
        <taxon>Embryophyta</taxon>
        <taxon>Tracheophyta</taxon>
        <taxon>Spermatophyta</taxon>
        <taxon>Magnoliopsida</taxon>
        <taxon>Liliopsida</taxon>
        <taxon>Poales</taxon>
        <taxon>Poaceae</taxon>
        <taxon>BOP clade</taxon>
        <taxon>Pooideae</taxon>
        <taxon>Triticodae</taxon>
        <taxon>Triticeae</taxon>
        <taxon>Triticinae</taxon>
        <taxon>Aegilops</taxon>
    </lineage>
</organism>
<reference evidence="2" key="4">
    <citation type="submission" date="2019-03" db="UniProtKB">
        <authorList>
            <consortium name="EnsemblPlants"/>
        </authorList>
    </citation>
    <scope>IDENTIFICATION</scope>
</reference>
<evidence type="ECO:0000313" key="3">
    <source>
        <dbReference type="Proteomes" id="UP000015105"/>
    </source>
</evidence>
<reference evidence="3" key="1">
    <citation type="journal article" date="2014" name="Science">
        <title>Ancient hybridizations among the ancestral genomes of bread wheat.</title>
        <authorList>
            <consortium name="International Wheat Genome Sequencing Consortium,"/>
            <person name="Marcussen T."/>
            <person name="Sandve S.R."/>
            <person name="Heier L."/>
            <person name="Spannagl M."/>
            <person name="Pfeifer M."/>
            <person name="Jakobsen K.S."/>
            <person name="Wulff B.B."/>
            <person name="Steuernagel B."/>
            <person name="Mayer K.F."/>
            <person name="Olsen O.A."/>
        </authorList>
    </citation>
    <scope>NUCLEOTIDE SEQUENCE [LARGE SCALE GENOMIC DNA]</scope>
    <source>
        <strain evidence="3">cv. AL8/78</strain>
    </source>
</reference>
<keyword evidence="3" id="KW-1185">Reference proteome</keyword>
<dbReference type="AlphaFoldDB" id="A0A453PT51"/>
<dbReference type="Gramene" id="AET6Gv20844400.1">
    <property type="protein sequence ID" value="AET6Gv20844400.1"/>
    <property type="gene ID" value="AET6Gv20844400"/>
</dbReference>
<reference evidence="2" key="5">
    <citation type="journal article" date="2021" name="G3 (Bethesda)">
        <title>Aegilops tauschii genome assembly Aet v5.0 features greater sequence contiguity and improved annotation.</title>
        <authorList>
            <person name="Wang L."/>
            <person name="Zhu T."/>
            <person name="Rodriguez J.C."/>
            <person name="Deal K.R."/>
            <person name="Dubcovsky J."/>
            <person name="McGuire P.E."/>
            <person name="Lux T."/>
            <person name="Spannagl M."/>
            <person name="Mayer K.F.X."/>
            <person name="Baldrich P."/>
            <person name="Meyers B.C."/>
            <person name="Huo N."/>
            <person name="Gu Y.Q."/>
            <person name="Zhou H."/>
            <person name="Devos K.M."/>
            <person name="Bennetzen J.L."/>
            <person name="Unver T."/>
            <person name="Budak H."/>
            <person name="Gulick P.J."/>
            <person name="Galiba G."/>
            <person name="Kalapos B."/>
            <person name="Nelson D.R."/>
            <person name="Li P."/>
            <person name="You F.M."/>
            <person name="Luo M.C."/>
            <person name="Dvorak J."/>
        </authorList>
    </citation>
    <scope>NUCLEOTIDE SEQUENCE [LARGE SCALE GENOMIC DNA]</scope>
    <source>
        <strain evidence="2">cv. AL8/78</strain>
    </source>
</reference>
<evidence type="ECO:0000313" key="2">
    <source>
        <dbReference type="EnsemblPlants" id="AET6Gv20844400.1"/>
    </source>
</evidence>
<feature type="compositionally biased region" description="Polar residues" evidence="1">
    <location>
        <begin position="24"/>
        <end position="36"/>
    </location>
</feature>
<sequence length="115" mass="12589">PGCNKLHKAAQLQASGDPIEAPRLTQSGPTASPEASTWITLVHHQFVPCASGSFWTRHAPPPPTSRTFFFLLYTPPHSLTPLRTAEPNPIHRAPEVESHPSSHFSPTHTQRGTSR</sequence>
<protein>
    <submittedName>
        <fullName evidence="2">Uncharacterized protein</fullName>
    </submittedName>
</protein>
<feature type="region of interest" description="Disordered" evidence="1">
    <location>
        <begin position="1"/>
        <end position="36"/>
    </location>
</feature>
<dbReference type="Proteomes" id="UP000015105">
    <property type="component" value="Chromosome 6D"/>
</dbReference>
<dbReference type="EnsemblPlants" id="AET6Gv20844400.1">
    <property type="protein sequence ID" value="AET6Gv20844400.1"/>
    <property type="gene ID" value="AET6Gv20844400"/>
</dbReference>